<dbReference type="AlphaFoldDB" id="A0A1J5T005"/>
<accession>A0A1J5T005</accession>
<dbReference type="EMBL" id="MLJW01000039">
    <property type="protein sequence ID" value="OIR07180.1"/>
    <property type="molecule type" value="Genomic_DNA"/>
</dbReference>
<gene>
    <name evidence="1" type="ORF">GALL_107690</name>
</gene>
<reference evidence="1" key="1">
    <citation type="submission" date="2016-10" db="EMBL/GenBank/DDBJ databases">
        <title>Sequence of Gallionella enrichment culture.</title>
        <authorList>
            <person name="Poehlein A."/>
            <person name="Muehling M."/>
            <person name="Daniel R."/>
        </authorList>
    </citation>
    <scope>NUCLEOTIDE SEQUENCE</scope>
</reference>
<name>A0A1J5T005_9ZZZZ</name>
<sequence length="142" mass="14640">MSRGARKRSAGFALVAAIFLLVVLAALGAFIVSVSTSQQIGSALDVQGERAYQAARSGIEWGVYQQTRNGSCASTTSFAFPAAATTLATFTVTVKCSAYPDASGGPTVYQIIATACNQPAAGSCPNSSPGLAYVERQMQVSF</sequence>
<protein>
    <recommendedName>
        <fullName evidence="2">Agglutinin biogenesis protein MshP</fullName>
    </recommendedName>
</protein>
<organism evidence="1">
    <name type="scientific">mine drainage metagenome</name>
    <dbReference type="NCBI Taxonomy" id="410659"/>
    <lineage>
        <taxon>unclassified sequences</taxon>
        <taxon>metagenomes</taxon>
        <taxon>ecological metagenomes</taxon>
    </lineage>
</organism>
<evidence type="ECO:0008006" key="2">
    <source>
        <dbReference type="Google" id="ProtNLM"/>
    </source>
</evidence>
<comment type="caution">
    <text evidence="1">The sequence shown here is derived from an EMBL/GenBank/DDBJ whole genome shotgun (WGS) entry which is preliminary data.</text>
</comment>
<proteinExistence type="predicted"/>
<evidence type="ECO:0000313" key="1">
    <source>
        <dbReference type="EMBL" id="OIR07180.1"/>
    </source>
</evidence>